<proteinExistence type="predicted"/>
<feature type="region of interest" description="Disordered" evidence="1">
    <location>
        <begin position="220"/>
        <end position="344"/>
    </location>
</feature>
<gene>
    <name evidence="2" type="ORF">SAMN06272737_1881</name>
</gene>
<evidence type="ECO:0000313" key="3">
    <source>
        <dbReference type="Proteomes" id="UP000198403"/>
    </source>
</evidence>
<feature type="compositionally biased region" description="Basic and acidic residues" evidence="1">
    <location>
        <begin position="333"/>
        <end position="344"/>
    </location>
</feature>
<feature type="non-terminal residue" evidence="2">
    <location>
        <position position="344"/>
    </location>
</feature>
<organism evidence="2 3">
    <name type="scientific">Blastococcus mobilis</name>
    <dbReference type="NCBI Taxonomy" id="1938746"/>
    <lineage>
        <taxon>Bacteria</taxon>
        <taxon>Bacillati</taxon>
        <taxon>Actinomycetota</taxon>
        <taxon>Actinomycetes</taxon>
        <taxon>Geodermatophilales</taxon>
        <taxon>Geodermatophilaceae</taxon>
        <taxon>Blastococcus</taxon>
    </lineage>
</organism>
<accession>A0A239B5Q4</accession>
<dbReference type="AlphaFoldDB" id="A0A239B5Q4"/>
<feature type="region of interest" description="Disordered" evidence="1">
    <location>
        <begin position="1"/>
        <end position="137"/>
    </location>
</feature>
<feature type="compositionally biased region" description="Basic residues" evidence="1">
    <location>
        <begin position="308"/>
        <end position="328"/>
    </location>
</feature>
<feature type="compositionally biased region" description="Basic residues" evidence="1">
    <location>
        <begin position="226"/>
        <end position="240"/>
    </location>
</feature>
<feature type="compositionally biased region" description="Basic and acidic residues" evidence="1">
    <location>
        <begin position="1"/>
        <end position="10"/>
    </location>
</feature>
<feature type="compositionally biased region" description="Basic residues" evidence="1">
    <location>
        <begin position="152"/>
        <end position="180"/>
    </location>
</feature>
<dbReference type="EMBL" id="FZNO01000088">
    <property type="protein sequence ID" value="SNS03206.1"/>
    <property type="molecule type" value="Genomic_DNA"/>
</dbReference>
<feature type="non-terminal residue" evidence="2">
    <location>
        <position position="1"/>
    </location>
</feature>
<keyword evidence="3" id="KW-1185">Reference proteome</keyword>
<dbReference type="Proteomes" id="UP000198403">
    <property type="component" value="Unassembled WGS sequence"/>
</dbReference>
<name>A0A239B5Q4_9ACTN</name>
<feature type="compositionally biased region" description="Basic and acidic residues" evidence="1">
    <location>
        <begin position="78"/>
        <end position="90"/>
    </location>
</feature>
<reference evidence="2 3" key="1">
    <citation type="submission" date="2017-06" db="EMBL/GenBank/DDBJ databases">
        <authorList>
            <person name="Kim H.J."/>
            <person name="Triplett B.A."/>
        </authorList>
    </citation>
    <scope>NUCLEOTIDE SEQUENCE [LARGE SCALE GENOMIC DNA]</scope>
    <source>
        <strain evidence="2 3">DSM 44272</strain>
    </source>
</reference>
<protein>
    <submittedName>
        <fullName evidence="2">Acyl-CoA dehydrogenase</fullName>
    </submittedName>
</protein>
<evidence type="ECO:0000256" key="1">
    <source>
        <dbReference type="SAM" id="MobiDB-lite"/>
    </source>
</evidence>
<sequence>PGDRRTGDRPLRRRGGRRIPLSGRGAEGADGRGLPRHPHSRAVRGRGRGRDRHLHRDRGGRTGRRQRLADPRGQQARLDADHPVRLRGREAAGPAVDRRRRRDDQLRALGARGRLRRRCDEDPRAPGRRQLGAQRHQGLDHQLRDLGVVHGHGGHRPGKGLRRHLGVRRAPGRPGLRRRPQGTQDGHQGLAHVRAVLHRLHHPGRPDHRGARHGLQDRAADAGLHPAHHRRAGGRRRAGRAGRVGGLRQGTQAVRDVDRLVPGRAVHARRHGDEDRGRPAPGLRRRGGGGAGPAGRHPGVGLGEGVRLRRRHAGDHRRRPALRRRRVHAGLPRRADDARREDHP</sequence>
<feature type="region of interest" description="Disordered" evidence="1">
    <location>
        <begin position="152"/>
        <end position="186"/>
    </location>
</feature>
<feature type="compositionally biased region" description="Gly residues" evidence="1">
    <location>
        <begin position="288"/>
        <end position="304"/>
    </location>
</feature>
<evidence type="ECO:0000313" key="2">
    <source>
        <dbReference type="EMBL" id="SNS03206.1"/>
    </source>
</evidence>
<feature type="compositionally biased region" description="Basic residues" evidence="1">
    <location>
        <begin position="34"/>
        <end position="66"/>
    </location>
</feature>